<accession>A0A813VKN9</accession>
<dbReference type="EMBL" id="CAJNOC010001153">
    <property type="protein sequence ID" value="CAF0840022.1"/>
    <property type="molecule type" value="Genomic_DNA"/>
</dbReference>
<feature type="compositionally biased region" description="Basic residues" evidence="2">
    <location>
        <begin position="250"/>
        <end position="262"/>
    </location>
</feature>
<feature type="region of interest" description="Disordered" evidence="2">
    <location>
        <begin position="246"/>
        <end position="268"/>
    </location>
</feature>
<name>A0A813VKN9_9BILA</name>
<evidence type="ECO:0000256" key="2">
    <source>
        <dbReference type="SAM" id="MobiDB-lite"/>
    </source>
</evidence>
<dbReference type="AlphaFoldDB" id="A0A813VKN9"/>
<keyword evidence="4" id="KW-1185">Reference proteome</keyword>
<dbReference type="OrthoDB" id="10582050at2759"/>
<feature type="region of interest" description="Disordered" evidence="2">
    <location>
        <begin position="621"/>
        <end position="645"/>
    </location>
</feature>
<feature type="coiled-coil region" evidence="1">
    <location>
        <begin position="324"/>
        <end position="351"/>
    </location>
</feature>
<sequence>MIKNPSLHSSISSTKSDKLPKKKINFIEKNKQNLSNKKLNNEDVDVIQINCLNDLNTITRSRDTNPSPISSSSIEIFEQIETIETNDPSYLIQGGQNFEIDDNVYISSNNHYDKSKIRSEFSKILKKREITPNIIETTTSSIDSGLETMTLKAQSDLDLKLNSVMKQLEVLKLYEQNIVPKLLEKRLESNEFDSSRIKHIEQVQENQFKLMSQLIEKIKPFNSSLNNIEEPRVKTIQFNDKIEVMETSRKSTKSRSRSRGSRKKDNSCEVCIRRSKSPPVKKEKQFLQELIETLPKSPNCSFKEDDLLKEKVNYFDDYLTRKNTENLSEILKQSNELLSELERQEEIKSNRVKEEMVKKANKPSMFSDIKDILKKVEISKNKIDTFMNEIDRKKNTKMFYLLNENDKDEELRIKKLVDGCINAISNDVQKVVTQKMIDESRHIKLEAEKDINSKSKNRNSRISQRSVSTTNLTNVKKPKQISDVHKFLGKIYGKSLLDQIKQEEIEEKKQRLKQDNQQQQQQQQQKKEPIKQKQQQQMILNRPAFSTVQFQTYPENTIKKFNYKSTDTISMVTIIPREQSQEKVSNMTRQVLPSMSINPAKLNTNNNKKINVKTIEIKENFDESEKEEQGSGIELTGHGKEETKQNNILPTITEPVNQNFFIDRALRENRVLDWLEQEILKSFLNRIRIEEQEQEDNEEYNEQSIYFLNFFILRYRLNYA</sequence>
<feature type="region of interest" description="Disordered" evidence="2">
    <location>
        <begin position="508"/>
        <end position="537"/>
    </location>
</feature>
<evidence type="ECO:0000256" key="1">
    <source>
        <dbReference type="SAM" id="Coils"/>
    </source>
</evidence>
<gene>
    <name evidence="3" type="ORF">OXX778_LOCUS8404</name>
</gene>
<proteinExistence type="predicted"/>
<evidence type="ECO:0000313" key="3">
    <source>
        <dbReference type="EMBL" id="CAF0840022.1"/>
    </source>
</evidence>
<dbReference type="Proteomes" id="UP000663879">
    <property type="component" value="Unassembled WGS sequence"/>
</dbReference>
<evidence type="ECO:0000313" key="4">
    <source>
        <dbReference type="Proteomes" id="UP000663879"/>
    </source>
</evidence>
<protein>
    <submittedName>
        <fullName evidence="3">Uncharacterized protein</fullName>
    </submittedName>
</protein>
<reference evidence="3" key="1">
    <citation type="submission" date="2021-02" db="EMBL/GenBank/DDBJ databases">
        <authorList>
            <person name="Nowell W R."/>
        </authorList>
    </citation>
    <scope>NUCLEOTIDE SEQUENCE</scope>
    <source>
        <strain evidence="3">Ploen Becks lab</strain>
    </source>
</reference>
<feature type="region of interest" description="Disordered" evidence="2">
    <location>
        <begin position="448"/>
        <end position="474"/>
    </location>
</feature>
<organism evidence="3 4">
    <name type="scientific">Brachionus calyciflorus</name>
    <dbReference type="NCBI Taxonomy" id="104777"/>
    <lineage>
        <taxon>Eukaryota</taxon>
        <taxon>Metazoa</taxon>
        <taxon>Spiralia</taxon>
        <taxon>Gnathifera</taxon>
        <taxon>Rotifera</taxon>
        <taxon>Eurotatoria</taxon>
        <taxon>Monogononta</taxon>
        <taxon>Pseudotrocha</taxon>
        <taxon>Ploima</taxon>
        <taxon>Brachionidae</taxon>
        <taxon>Brachionus</taxon>
    </lineage>
</organism>
<comment type="caution">
    <text evidence="3">The sequence shown here is derived from an EMBL/GenBank/DDBJ whole genome shotgun (WGS) entry which is preliminary data.</text>
</comment>
<keyword evidence="1" id="KW-0175">Coiled coil</keyword>
<feature type="compositionally biased region" description="Low complexity" evidence="2">
    <location>
        <begin position="515"/>
        <end position="524"/>
    </location>
</feature>